<evidence type="ECO:0000256" key="1">
    <source>
        <dbReference type="SAM" id="MobiDB-lite"/>
    </source>
</evidence>
<reference evidence="2 3" key="1">
    <citation type="journal article" date="2008" name="Nature">
        <title>The genome of Laccaria bicolor provides insights into mycorrhizal symbiosis.</title>
        <authorList>
            <person name="Martin F."/>
            <person name="Aerts A."/>
            <person name="Ahren D."/>
            <person name="Brun A."/>
            <person name="Danchin E.G.J."/>
            <person name="Duchaussoy F."/>
            <person name="Gibon J."/>
            <person name="Kohler A."/>
            <person name="Lindquist E."/>
            <person name="Pereda V."/>
            <person name="Salamov A."/>
            <person name="Shapiro H.J."/>
            <person name="Wuyts J."/>
            <person name="Blaudez D."/>
            <person name="Buee M."/>
            <person name="Brokstein P."/>
            <person name="Canbaeck B."/>
            <person name="Cohen D."/>
            <person name="Courty P.E."/>
            <person name="Coutinho P.M."/>
            <person name="Delaruelle C."/>
            <person name="Detter J.C."/>
            <person name="Deveau A."/>
            <person name="DiFazio S."/>
            <person name="Duplessis S."/>
            <person name="Fraissinet-Tachet L."/>
            <person name="Lucic E."/>
            <person name="Frey-Klett P."/>
            <person name="Fourrey C."/>
            <person name="Feussner I."/>
            <person name="Gay G."/>
            <person name="Grimwood J."/>
            <person name="Hoegger P.J."/>
            <person name="Jain P."/>
            <person name="Kilaru S."/>
            <person name="Labbe J."/>
            <person name="Lin Y.C."/>
            <person name="Legue V."/>
            <person name="Le Tacon F."/>
            <person name="Marmeisse R."/>
            <person name="Melayah D."/>
            <person name="Montanini B."/>
            <person name="Muratet M."/>
            <person name="Nehls U."/>
            <person name="Niculita-Hirzel H."/>
            <person name="Oudot-Le Secq M.P."/>
            <person name="Peter M."/>
            <person name="Quesneville H."/>
            <person name="Rajashekar B."/>
            <person name="Reich M."/>
            <person name="Rouhier N."/>
            <person name="Schmutz J."/>
            <person name="Yin T."/>
            <person name="Chalot M."/>
            <person name="Henrissat B."/>
            <person name="Kuees U."/>
            <person name="Lucas S."/>
            <person name="Van de Peer Y."/>
            <person name="Podila G.K."/>
            <person name="Polle A."/>
            <person name="Pukkila P.J."/>
            <person name="Richardson P.M."/>
            <person name="Rouze P."/>
            <person name="Sanders I.R."/>
            <person name="Stajich J.E."/>
            <person name="Tunlid A."/>
            <person name="Tuskan G."/>
            <person name="Grigoriev I.V."/>
        </authorList>
    </citation>
    <scope>NUCLEOTIDE SEQUENCE [LARGE SCALE GENOMIC DNA]</scope>
    <source>
        <strain evidence="3">S238N-H82 / ATCC MYA-4686</strain>
    </source>
</reference>
<dbReference type="EMBL" id="DS547104">
    <property type="protein sequence ID" value="EDR07585.1"/>
    <property type="molecule type" value="Genomic_DNA"/>
</dbReference>
<dbReference type="AlphaFoldDB" id="B0DDB3"/>
<keyword evidence="3" id="KW-1185">Reference proteome</keyword>
<protein>
    <submittedName>
        <fullName evidence="2">Predicted protein</fullName>
    </submittedName>
</protein>
<evidence type="ECO:0000313" key="2">
    <source>
        <dbReference type="EMBL" id="EDR07585.1"/>
    </source>
</evidence>
<dbReference type="InParanoid" id="B0DDB3"/>
<organism evidence="3">
    <name type="scientific">Laccaria bicolor (strain S238N-H82 / ATCC MYA-4686)</name>
    <name type="common">Bicoloured deceiver</name>
    <name type="synonym">Laccaria laccata var. bicolor</name>
    <dbReference type="NCBI Taxonomy" id="486041"/>
    <lineage>
        <taxon>Eukaryota</taxon>
        <taxon>Fungi</taxon>
        <taxon>Dikarya</taxon>
        <taxon>Basidiomycota</taxon>
        <taxon>Agaricomycotina</taxon>
        <taxon>Agaricomycetes</taxon>
        <taxon>Agaricomycetidae</taxon>
        <taxon>Agaricales</taxon>
        <taxon>Agaricineae</taxon>
        <taxon>Hydnangiaceae</taxon>
        <taxon>Laccaria</taxon>
    </lineage>
</organism>
<dbReference type="RefSeq" id="XP_001881977.1">
    <property type="nucleotide sequence ID" value="XM_001881942.1"/>
</dbReference>
<dbReference type="KEGG" id="lbc:LACBIDRAFT_298650"/>
<name>B0DDB3_LACBS</name>
<gene>
    <name evidence="2" type="ORF">LACBIDRAFT_298650</name>
</gene>
<proteinExistence type="predicted"/>
<dbReference type="HOGENOM" id="CLU_3106796_0_0_1"/>
<sequence length="51" mass="5801">MIKDPRYSPEQQPPPLPNYRSMQSLLRPCPPPLTTLINIQTKVTTRVVRGA</sequence>
<dbReference type="Proteomes" id="UP000001194">
    <property type="component" value="Unassembled WGS sequence"/>
</dbReference>
<evidence type="ECO:0000313" key="3">
    <source>
        <dbReference type="Proteomes" id="UP000001194"/>
    </source>
</evidence>
<accession>B0DDB3</accession>
<feature type="region of interest" description="Disordered" evidence="1">
    <location>
        <begin position="1"/>
        <end position="27"/>
    </location>
</feature>
<dbReference type="GeneID" id="6077363"/>